<proteinExistence type="predicted"/>
<evidence type="ECO:0000313" key="2">
    <source>
        <dbReference type="Proteomes" id="UP000789920"/>
    </source>
</evidence>
<organism evidence="1 2">
    <name type="scientific">Racocetra persica</name>
    <dbReference type="NCBI Taxonomy" id="160502"/>
    <lineage>
        <taxon>Eukaryota</taxon>
        <taxon>Fungi</taxon>
        <taxon>Fungi incertae sedis</taxon>
        <taxon>Mucoromycota</taxon>
        <taxon>Glomeromycotina</taxon>
        <taxon>Glomeromycetes</taxon>
        <taxon>Diversisporales</taxon>
        <taxon>Gigasporaceae</taxon>
        <taxon>Racocetra</taxon>
    </lineage>
</organism>
<name>A0ACA9LTA6_9GLOM</name>
<sequence>MKKKRPFLVKPTPEVFLTLSQFKKDPTIKLIDLYIALEVIPEISNFDAEVALKNLIDSYLEILETWMSKPNELEGSKLENHEDFS</sequence>
<protein>
    <submittedName>
        <fullName evidence="1">34834_t:CDS:1</fullName>
    </submittedName>
</protein>
<dbReference type="EMBL" id="CAJVQC010004359">
    <property type="protein sequence ID" value="CAG8539568.1"/>
    <property type="molecule type" value="Genomic_DNA"/>
</dbReference>
<accession>A0ACA9LTA6</accession>
<evidence type="ECO:0000313" key="1">
    <source>
        <dbReference type="EMBL" id="CAG8539568.1"/>
    </source>
</evidence>
<keyword evidence="2" id="KW-1185">Reference proteome</keyword>
<reference evidence="1" key="1">
    <citation type="submission" date="2021-06" db="EMBL/GenBank/DDBJ databases">
        <authorList>
            <person name="Kallberg Y."/>
            <person name="Tangrot J."/>
            <person name="Rosling A."/>
        </authorList>
    </citation>
    <scope>NUCLEOTIDE SEQUENCE</scope>
    <source>
        <strain evidence="1">MA461A</strain>
    </source>
</reference>
<gene>
    <name evidence="1" type="ORF">RPERSI_LOCUS3493</name>
</gene>
<comment type="caution">
    <text evidence="1">The sequence shown here is derived from an EMBL/GenBank/DDBJ whole genome shotgun (WGS) entry which is preliminary data.</text>
</comment>
<dbReference type="Proteomes" id="UP000789920">
    <property type="component" value="Unassembled WGS sequence"/>
</dbReference>